<dbReference type="InterPro" id="IPR015353">
    <property type="entry name" value="Rubisco_LSMT_subst-bd"/>
</dbReference>
<accession>I0YMN9</accession>
<dbReference type="CDD" id="cd10527">
    <property type="entry name" value="SET_LSMT"/>
    <property type="match status" value="1"/>
</dbReference>
<dbReference type="GO" id="GO:0016279">
    <property type="term" value="F:protein-lysine N-methyltransferase activity"/>
    <property type="evidence" value="ECO:0007669"/>
    <property type="project" value="TreeGrafter"/>
</dbReference>
<evidence type="ECO:0000259" key="5">
    <source>
        <dbReference type="PROSITE" id="PS50280"/>
    </source>
</evidence>
<dbReference type="InterPro" id="IPR001214">
    <property type="entry name" value="SET_dom"/>
</dbReference>
<dbReference type="GeneID" id="17037630"/>
<keyword evidence="2" id="KW-0808">Transferase</keyword>
<dbReference type="Proteomes" id="UP000007264">
    <property type="component" value="Unassembled WGS sequence"/>
</dbReference>
<dbReference type="Gene3D" id="3.90.1420.10">
    <property type="entry name" value="Rubisco LSMT, substrate-binding domain"/>
    <property type="match status" value="1"/>
</dbReference>
<dbReference type="Pfam" id="PF09273">
    <property type="entry name" value="Rubis-subs-bind"/>
    <property type="match status" value="1"/>
</dbReference>
<feature type="domain" description="SET" evidence="5">
    <location>
        <begin position="55"/>
        <end position="274"/>
    </location>
</feature>
<dbReference type="EMBL" id="AGSI01000018">
    <property type="protein sequence ID" value="EIE19658.1"/>
    <property type="molecule type" value="Genomic_DNA"/>
</dbReference>
<dbReference type="PANTHER" id="PTHR13271">
    <property type="entry name" value="UNCHARACTERIZED PUTATIVE METHYLTRANSFERASE"/>
    <property type="match status" value="1"/>
</dbReference>
<dbReference type="Gene3D" id="3.90.1410.10">
    <property type="entry name" value="set domain protein methyltransferase, domain 1"/>
    <property type="match status" value="1"/>
</dbReference>
<evidence type="ECO:0000256" key="1">
    <source>
        <dbReference type="ARBA" id="ARBA00022603"/>
    </source>
</evidence>
<dbReference type="InterPro" id="IPR046341">
    <property type="entry name" value="SET_dom_sf"/>
</dbReference>
<dbReference type="AlphaFoldDB" id="I0YMN9"/>
<organism evidence="6 7">
    <name type="scientific">Coccomyxa subellipsoidea (strain C-169)</name>
    <name type="common">Green microalga</name>
    <dbReference type="NCBI Taxonomy" id="574566"/>
    <lineage>
        <taxon>Eukaryota</taxon>
        <taxon>Viridiplantae</taxon>
        <taxon>Chlorophyta</taxon>
        <taxon>core chlorophytes</taxon>
        <taxon>Trebouxiophyceae</taxon>
        <taxon>Trebouxiophyceae incertae sedis</taxon>
        <taxon>Coccomyxaceae</taxon>
        <taxon>Coccomyxa</taxon>
        <taxon>Coccomyxa subellipsoidea</taxon>
    </lineage>
</organism>
<name>I0YMN9_COCSC</name>
<feature type="region of interest" description="Disordered" evidence="4">
    <location>
        <begin position="483"/>
        <end position="523"/>
    </location>
</feature>
<feature type="compositionally biased region" description="Basic residues" evidence="4">
    <location>
        <begin position="503"/>
        <end position="523"/>
    </location>
</feature>
<evidence type="ECO:0000256" key="3">
    <source>
        <dbReference type="ARBA" id="ARBA00022691"/>
    </source>
</evidence>
<keyword evidence="7" id="KW-1185">Reference proteome</keyword>
<evidence type="ECO:0000313" key="7">
    <source>
        <dbReference type="Proteomes" id="UP000007264"/>
    </source>
</evidence>
<evidence type="ECO:0000256" key="4">
    <source>
        <dbReference type="SAM" id="MobiDB-lite"/>
    </source>
</evidence>
<dbReference type="InterPro" id="IPR036464">
    <property type="entry name" value="Rubisco_LSMT_subst-bd_sf"/>
</dbReference>
<reference evidence="6 7" key="1">
    <citation type="journal article" date="2012" name="Genome Biol.">
        <title>The genome of the polar eukaryotic microalga coccomyxa subellipsoidea reveals traits of cold adaptation.</title>
        <authorList>
            <person name="Blanc G."/>
            <person name="Agarkova I."/>
            <person name="Grimwood J."/>
            <person name="Kuo A."/>
            <person name="Brueggeman A."/>
            <person name="Dunigan D."/>
            <person name="Gurnon J."/>
            <person name="Ladunga I."/>
            <person name="Lindquist E."/>
            <person name="Lucas S."/>
            <person name="Pangilinan J."/>
            <person name="Proschold T."/>
            <person name="Salamov A."/>
            <person name="Schmutz J."/>
            <person name="Weeks D."/>
            <person name="Yamada T."/>
            <person name="Claverie J.M."/>
            <person name="Grigoriev I."/>
            <person name="Van Etten J."/>
            <person name="Lomsadze A."/>
            <person name="Borodovsky M."/>
        </authorList>
    </citation>
    <scope>NUCLEOTIDE SEQUENCE [LARGE SCALE GENOMIC DNA]</scope>
    <source>
        <strain evidence="6 7">C-169</strain>
    </source>
</reference>
<protein>
    <submittedName>
        <fullName evidence="6">SET domain-containing protein</fullName>
    </submittedName>
</protein>
<evidence type="ECO:0000313" key="6">
    <source>
        <dbReference type="EMBL" id="EIE19658.1"/>
    </source>
</evidence>
<proteinExistence type="predicted"/>
<sequence length="523" mass="56187">MIFSGLTQHWCKRPPATLWPGSGTALRRRSSLRLFASASSADRLVQWVSSSGGTVSPTVHVSPPDSVMGAGLRASKACRSGELLVSLPRSCQLSYDGSTEPNLLQLISKVPEELWGAKLALRVLKERIMGPDSPFHSYIDNLPMGVPGIPMFFSPDAIRALEQYPPLSEQVKKRCRWLLSFSSEHLSALPGSPADPFLGTPVDANILGWALAMTTSRAFRVQGPQHPAALLPLIDMSNHSFAPNCEVKPGPGGSVEMVASRDIRAEEDLLLSYGKLDNTFLLLDYGFMVPGNPHDTVLIRYDPIMFEAGHLLAQGQGAPPDNAPDLGSATFQQQLLTEMNLLGPKADLELAFGRSLQRCSPRLLAVARLFTAASAAEVRGRSADDLGAWDQPLSLINEVKALRMVAGVAAMLLTRFPTTLEQDRRALEGGPAVAAEGGLPEGGPHQLAPDVRAAVQLRAEKKAVLSEVLQDIGHRIRGLASQTVPQGAAEAYRESVSQASGGQKRKFSTSSRKAKMRNGKGFG</sequence>
<comment type="caution">
    <text evidence="6">The sequence shown here is derived from an EMBL/GenBank/DDBJ whole genome shotgun (WGS) entry which is preliminary data.</text>
</comment>
<keyword evidence="1" id="KW-0489">Methyltransferase</keyword>
<dbReference type="RefSeq" id="XP_005644202.1">
    <property type="nucleotide sequence ID" value="XM_005644145.1"/>
</dbReference>
<dbReference type="SUPFAM" id="SSF81822">
    <property type="entry name" value="RuBisCo LSMT C-terminal, substrate-binding domain"/>
    <property type="match status" value="1"/>
</dbReference>
<dbReference type="eggNOG" id="KOG1337">
    <property type="taxonomic scope" value="Eukaryota"/>
</dbReference>
<dbReference type="OrthoDB" id="341421at2759"/>
<dbReference type="PANTHER" id="PTHR13271:SF116">
    <property type="entry name" value="F21J9.27"/>
    <property type="match status" value="1"/>
</dbReference>
<dbReference type="GO" id="GO:0032259">
    <property type="term" value="P:methylation"/>
    <property type="evidence" value="ECO:0007669"/>
    <property type="project" value="UniProtKB-KW"/>
</dbReference>
<evidence type="ECO:0000256" key="2">
    <source>
        <dbReference type="ARBA" id="ARBA00022679"/>
    </source>
</evidence>
<dbReference type="SUPFAM" id="SSF82199">
    <property type="entry name" value="SET domain"/>
    <property type="match status" value="1"/>
</dbReference>
<dbReference type="InterPro" id="IPR050600">
    <property type="entry name" value="SETD3_SETD6_MTase"/>
</dbReference>
<dbReference type="PROSITE" id="PS50280">
    <property type="entry name" value="SET"/>
    <property type="match status" value="1"/>
</dbReference>
<gene>
    <name evidence="6" type="ORF">COCSUDRAFT_48817</name>
</gene>
<dbReference type="KEGG" id="csl:COCSUDRAFT_48817"/>
<keyword evidence="3" id="KW-0949">S-adenosyl-L-methionine</keyword>
<dbReference type="Pfam" id="PF00856">
    <property type="entry name" value="SET"/>
    <property type="match status" value="1"/>
</dbReference>